<protein>
    <recommendedName>
        <fullName evidence="4">Gnk2-homologous domain-containing protein</fullName>
    </recommendedName>
</protein>
<evidence type="ECO:0000313" key="5">
    <source>
        <dbReference type="EMBL" id="CAH1427167.1"/>
    </source>
</evidence>
<dbReference type="PROSITE" id="PS51473">
    <property type="entry name" value="GNK2"/>
    <property type="match status" value="2"/>
</dbReference>
<accession>A0AAU9MKQ7</accession>
<feature type="signal peptide" evidence="3">
    <location>
        <begin position="1"/>
        <end position="25"/>
    </location>
</feature>
<dbReference type="AlphaFoldDB" id="A0AAU9MKQ7"/>
<evidence type="ECO:0000259" key="4">
    <source>
        <dbReference type="PROSITE" id="PS51473"/>
    </source>
</evidence>
<feature type="domain" description="Gnk2-homologous" evidence="4">
    <location>
        <begin position="29"/>
        <end position="132"/>
    </location>
</feature>
<feature type="domain" description="Gnk2-homologous" evidence="4">
    <location>
        <begin position="137"/>
        <end position="245"/>
    </location>
</feature>
<dbReference type="CDD" id="cd23509">
    <property type="entry name" value="Gnk2-like"/>
    <property type="match status" value="2"/>
</dbReference>
<evidence type="ECO:0000313" key="6">
    <source>
        <dbReference type="Proteomes" id="UP001157418"/>
    </source>
</evidence>
<evidence type="ECO:0000256" key="3">
    <source>
        <dbReference type="SAM" id="SignalP"/>
    </source>
</evidence>
<name>A0AAU9MKQ7_9ASTR</name>
<dbReference type="InterPro" id="IPR002902">
    <property type="entry name" value="GNK2"/>
</dbReference>
<keyword evidence="6" id="KW-1185">Reference proteome</keyword>
<dbReference type="InterPro" id="IPR038408">
    <property type="entry name" value="GNK2_sf"/>
</dbReference>
<dbReference type="Gene3D" id="3.30.430.20">
    <property type="entry name" value="Gnk2 domain, C-X8-C-X2-C motif"/>
    <property type="match status" value="2"/>
</dbReference>
<dbReference type="FunFam" id="3.30.430.20:FF:000002">
    <property type="entry name" value="Cysteine-rich receptor-like protein kinase 10"/>
    <property type="match status" value="1"/>
</dbReference>
<sequence>MSKTSRKQLTFISFNFIYLLNVVTIAQNNYVDRVCDNDYTYIVNGTFRTNLDKTLADLPTTNSGHGFFNSSSGEYPHTAYAIGLCRGDHTDQIACGSCLDTSIVKLRNVCPKQKDASVYYDNCMVKYSYDVILYRNSQKHFNIHNSTIYSKDVFGFNRSALGLVKNLTIKAAAGGPLLKYAAGTTPQPNLTMIYGFVQCTPDLTEQQCSNCLDDAVSRIGSCCFGKLGVRVLLPKCNLRYENYRFYDDRVIVSTPTPTCQGTYFVISDYIFLTV</sequence>
<keyword evidence="2" id="KW-0677">Repeat</keyword>
<reference evidence="5 6" key="1">
    <citation type="submission" date="2022-01" db="EMBL/GenBank/DDBJ databases">
        <authorList>
            <person name="Xiong W."/>
            <person name="Schranz E."/>
        </authorList>
    </citation>
    <scope>NUCLEOTIDE SEQUENCE [LARGE SCALE GENOMIC DNA]</scope>
</reference>
<dbReference type="PANTHER" id="PTHR32099:SF99">
    <property type="entry name" value="GNK2-LIKE DOMAIN-CONTAINING PROTEIN"/>
    <property type="match status" value="1"/>
</dbReference>
<evidence type="ECO:0000256" key="1">
    <source>
        <dbReference type="ARBA" id="ARBA00022729"/>
    </source>
</evidence>
<dbReference type="EMBL" id="CAKMRJ010002223">
    <property type="protein sequence ID" value="CAH1427167.1"/>
    <property type="molecule type" value="Genomic_DNA"/>
</dbReference>
<comment type="caution">
    <text evidence="5">The sequence shown here is derived from an EMBL/GenBank/DDBJ whole genome shotgun (WGS) entry which is preliminary data.</text>
</comment>
<feature type="chain" id="PRO_5044020983" description="Gnk2-homologous domain-containing protein" evidence="3">
    <location>
        <begin position="26"/>
        <end position="274"/>
    </location>
</feature>
<organism evidence="5 6">
    <name type="scientific">Lactuca virosa</name>
    <dbReference type="NCBI Taxonomy" id="75947"/>
    <lineage>
        <taxon>Eukaryota</taxon>
        <taxon>Viridiplantae</taxon>
        <taxon>Streptophyta</taxon>
        <taxon>Embryophyta</taxon>
        <taxon>Tracheophyta</taxon>
        <taxon>Spermatophyta</taxon>
        <taxon>Magnoliopsida</taxon>
        <taxon>eudicotyledons</taxon>
        <taxon>Gunneridae</taxon>
        <taxon>Pentapetalae</taxon>
        <taxon>asterids</taxon>
        <taxon>campanulids</taxon>
        <taxon>Asterales</taxon>
        <taxon>Asteraceae</taxon>
        <taxon>Cichorioideae</taxon>
        <taxon>Cichorieae</taxon>
        <taxon>Lactucinae</taxon>
        <taxon>Lactuca</taxon>
    </lineage>
</organism>
<dbReference type="PANTHER" id="PTHR32099">
    <property type="entry name" value="CYSTEINE-RICH REPEAT SECRETORY PROTEIN"/>
    <property type="match status" value="1"/>
</dbReference>
<dbReference type="Pfam" id="PF01657">
    <property type="entry name" value="Stress-antifung"/>
    <property type="match status" value="2"/>
</dbReference>
<evidence type="ECO:0000256" key="2">
    <source>
        <dbReference type="ARBA" id="ARBA00022737"/>
    </source>
</evidence>
<dbReference type="Proteomes" id="UP001157418">
    <property type="component" value="Unassembled WGS sequence"/>
</dbReference>
<gene>
    <name evidence="5" type="ORF">LVIROSA_LOCUS14197</name>
</gene>
<keyword evidence="1 3" id="KW-0732">Signal</keyword>
<proteinExistence type="predicted"/>